<gene>
    <name evidence="2" type="ORF">FEZ48_02660</name>
</gene>
<dbReference type="EMBL" id="VBTE01000005">
    <property type="protein sequence ID" value="TLQ08804.1"/>
    <property type="molecule type" value="Genomic_DNA"/>
</dbReference>
<evidence type="ECO:0000313" key="2">
    <source>
        <dbReference type="EMBL" id="TLQ08804.1"/>
    </source>
</evidence>
<organism evidence="2 3">
    <name type="scientific">Marinilactibacillus psychrotolerans</name>
    <dbReference type="NCBI Taxonomy" id="191770"/>
    <lineage>
        <taxon>Bacteria</taxon>
        <taxon>Bacillati</taxon>
        <taxon>Bacillota</taxon>
        <taxon>Bacilli</taxon>
        <taxon>Lactobacillales</taxon>
        <taxon>Carnobacteriaceae</taxon>
        <taxon>Marinilactibacillus</taxon>
    </lineage>
</organism>
<proteinExistence type="predicted"/>
<evidence type="ECO:0000259" key="1">
    <source>
        <dbReference type="Pfam" id="PF06114"/>
    </source>
</evidence>
<dbReference type="InterPro" id="IPR010359">
    <property type="entry name" value="IrrE_HExxH"/>
</dbReference>
<feature type="domain" description="IrrE N-terminal-like" evidence="1">
    <location>
        <begin position="29"/>
        <end position="111"/>
    </location>
</feature>
<reference evidence="2 3" key="1">
    <citation type="submission" date="2019-05" db="EMBL/GenBank/DDBJ databases">
        <title>The metagenome of a microbial culture collection derived from dairy environment covers the genomic content of the human microbiome.</title>
        <authorList>
            <person name="Roder T."/>
            <person name="Wuthrich D."/>
            <person name="Sattari Z."/>
            <person name="Von Ah U."/>
            <person name="Bar C."/>
            <person name="Ronchi F."/>
            <person name="Macpherson A.J."/>
            <person name="Ganal-Vonarburg S.C."/>
            <person name="Bruggmann R."/>
            <person name="Vergeres G."/>
        </authorList>
    </citation>
    <scope>NUCLEOTIDE SEQUENCE [LARGE SCALE GENOMIC DNA]</scope>
    <source>
        <strain evidence="2 3">FAM 24235</strain>
    </source>
</reference>
<protein>
    <submittedName>
        <fullName evidence="2">ImmA/IrrE family metallo-endopeptidase</fullName>
    </submittedName>
</protein>
<dbReference type="OrthoDB" id="9816277at2"/>
<dbReference type="Gene3D" id="1.10.10.2910">
    <property type="match status" value="1"/>
</dbReference>
<sequence length="145" mass="17103">MTEQTEQIENLLKTLYDTYLTVDPFVITDQLGIEVHYVNFLNNPLGQYFKLMGKPTILMSEKIEFTNKRFFVLAHELHHALAHNEFGSYYTQNDKNRNKIEYEANKFAASVCQFLYIEEFGFDPMTKQDLENHYGLPMDLSEILF</sequence>
<evidence type="ECO:0000313" key="3">
    <source>
        <dbReference type="Proteomes" id="UP000307201"/>
    </source>
</evidence>
<accession>A0A5R9C6T2</accession>
<dbReference type="Pfam" id="PF06114">
    <property type="entry name" value="Peptidase_M78"/>
    <property type="match status" value="1"/>
</dbReference>
<comment type="caution">
    <text evidence="2">The sequence shown here is derived from an EMBL/GenBank/DDBJ whole genome shotgun (WGS) entry which is preliminary data.</text>
</comment>
<dbReference type="RefSeq" id="WP_138470954.1">
    <property type="nucleotide sequence ID" value="NZ_VBTE01000005.1"/>
</dbReference>
<dbReference type="Proteomes" id="UP000307201">
    <property type="component" value="Unassembled WGS sequence"/>
</dbReference>
<name>A0A5R9C6T2_9LACT</name>
<dbReference type="AlphaFoldDB" id="A0A5R9C6T2"/>